<organism evidence="2 3">
    <name type="scientific">Astrephomene gubernaculifera</name>
    <dbReference type="NCBI Taxonomy" id="47775"/>
    <lineage>
        <taxon>Eukaryota</taxon>
        <taxon>Viridiplantae</taxon>
        <taxon>Chlorophyta</taxon>
        <taxon>core chlorophytes</taxon>
        <taxon>Chlorophyceae</taxon>
        <taxon>CS clade</taxon>
        <taxon>Chlamydomonadales</taxon>
        <taxon>Astrephomenaceae</taxon>
        <taxon>Astrephomene</taxon>
    </lineage>
</organism>
<gene>
    <name evidence="2" type="ORF">Agub_g10643</name>
</gene>
<protein>
    <submittedName>
        <fullName evidence="2">Uncharacterized protein</fullName>
    </submittedName>
</protein>
<dbReference type="AlphaFoldDB" id="A0AAD3DVN0"/>
<reference evidence="2 3" key="1">
    <citation type="journal article" date="2021" name="Sci. Rep.">
        <title>Genome sequencing of the multicellular alga Astrephomene provides insights into convergent evolution of germ-soma differentiation.</title>
        <authorList>
            <person name="Yamashita S."/>
            <person name="Yamamoto K."/>
            <person name="Matsuzaki R."/>
            <person name="Suzuki S."/>
            <person name="Yamaguchi H."/>
            <person name="Hirooka S."/>
            <person name="Minakuchi Y."/>
            <person name="Miyagishima S."/>
            <person name="Kawachi M."/>
            <person name="Toyoda A."/>
            <person name="Nozaki H."/>
        </authorList>
    </citation>
    <scope>NUCLEOTIDE SEQUENCE [LARGE SCALE GENOMIC DNA]</scope>
    <source>
        <strain evidence="2 3">NIES-4017</strain>
    </source>
</reference>
<sequence length="136" mass="14556">MYALHVPASMTCSRCIPFRAQRLVGLHQVRGPQRCPGPVRKALPDQGEDISEALKADLERLRAKSGAAGPSVPGSSSNGFNNASGPSQQAPQQPSDPLSGVKDAVDKVSPRRVHPIAKLLRHGWGWGMTGKWGDRT</sequence>
<evidence type="ECO:0000313" key="2">
    <source>
        <dbReference type="EMBL" id="GFR48688.1"/>
    </source>
</evidence>
<accession>A0AAD3DVN0</accession>
<dbReference type="Proteomes" id="UP001054857">
    <property type="component" value="Unassembled WGS sequence"/>
</dbReference>
<proteinExistence type="predicted"/>
<keyword evidence="3" id="KW-1185">Reference proteome</keyword>
<dbReference type="EMBL" id="BMAR01000025">
    <property type="protein sequence ID" value="GFR48688.1"/>
    <property type="molecule type" value="Genomic_DNA"/>
</dbReference>
<name>A0AAD3DVN0_9CHLO</name>
<feature type="compositionally biased region" description="Low complexity" evidence="1">
    <location>
        <begin position="65"/>
        <end position="99"/>
    </location>
</feature>
<evidence type="ECO:0000256" key="1">
    <source>
        <dbReference type="SAM" id="MobiDB-lite"/>
    </source>
</evidence>
<evidence type="ECO:0000313" key="3">
    <source>
        <dbReference type="Proteomes" id="UP001054857"/>
    </source>
</evidence>
<feature type="region of interest" description="Disordered" evidence="1">
    <location>
        <begin position="61"/>
        <end position="112"/>
    </location>
</feature>
<comment type="caution">
    <text evidence="2">The sequence shown here is derived from an EMBL/GenBank/DDBJ whole genome shotgun (WGS) entry which is preliminary data.</text>
</comment>